<evidence type="ECO:0000313" key="1">
    <source>
        <dbReference type="EMBL" id="SBW08983.1"/>
    </source>
</evidence>
<organism evidence="1">
    <name type="scientific">uncultured Eubacteriales bacterium</name>
    <dbReference type="NCBI Taxonomy" id="172733"/>
    <lineage>
        <taxon>Bacteria</taxon>
        <taxon>Bacillati</taxon>
        <taxon>Bacillota</taxon>
        <taxon>Clostridia</taxon>
        <taxon>Eubacteriales</taxon>
        <taxon>environmental samples</taxon>
    </lineage>
</organism>
<proteinExistence type="predicted"/>
<gene>
    <name evidence="1" type="ORF">KL86CLO1_12556</name>
</gene>
<evidence type="ECO:0008006" key="2">
    <source>
        <dbReference type="Google" id="ProtNLM"/>
    </source>
</evidence>
<sequence>MSRPRIASAQAYEGDPNEIIIELDNGSAILLELKPKLGDPLFSEISGLAMPRTDGERVYWANGASLTLDEIMEMLESETDIQSEN</sequence>
<dbReference type="EMBL" id="FLUN01000001">
    <property type="protein sequence ID" value="SBW08983.1"/>
    <property type="molecule type" value="Genomic_DNA"/>
</dbReference>
<dbReference type="AlphaFoldDB" id="A0A212KBC2"/>
<accession>A0A212KBC2</accession>
<protein>
    <recommendedName>
        <fullName evidence="2">DUF2442 domain-containing protein</fullName>
    </recommendedName>
</protein>
<reference evidence="1" key="1">
    <citation type="submission" date="2016-04" db="EMBL/GenBank/DDBJ databases">
        <authorList>
            <person name="Evans L.H."/>
            <person name="Alamgir A."/>
            <person name="Owens N."/>
            <person name="Weber N.D."/>
            <person name="Virtaneva K."/>
            <person name="Barbian K."/>
            <person name="Babar A."/>
            <person name="Rosenke K."/>
        </authorList>
    </citation>
    <scope>NUCLEOTIDE SEQUENCE</scope>
    <source>
        <strain evidence="1">86</strain>
    </source>
</reference>
<name>A0A212KBC2_9FIRM</name>